<evidence type="ECO:0000256" key="1">
    <source>
        <dbReference type="SAM" id="MobiDB-lite"/>
    </source>
</evidence>
<sequence>MADFAFFYAKTMAYNAYLFNKYALVMNNWKNKAKNHHCPRNPIQLQKTSIILIALAKIIWPDLRPITLSPHFGAKNAPNTGKPASGEALRDAV</sequence>
<accession>A0A5Q2VH23</accession>
<proteinExistence type="predicted"/>
<evidence type="ECO:0000313" key="2">
    <source>
        <dbReference type="EMBL" id="QGH63289.1"/>
    </source>
</evidence>
<dbReference type="Proteomes" id="UP000381260">
    <property type="component" value="Chromosome"/>
</dbReference>
<dbReference type="AlphaFoldDB" id="A0A5Q2VH23"/>
<organism evidence="2 3">
    <name type="scientific">Serratia proteamaculans</name>
    <dbReference type="NCBI Taxonomy" id="28151"/>
    <lineage>
        <taxon>Bacteria</taxon>
        <taxon>Pseudomonadati</taxon>
        <taxon>Pseudomonadota</taxon>
        <taxon>Gammaproteobacteria</taxon>
        <taxon>Enterobacterales</taxon>
        <taxon>Yersiniaceae</taxon>
        <taxon>Serratia</taxon>
    </lineage>
</organism>
<evidence type="ECO:0000313" key="3">
    <source>
        <dbReference type="Proteomes" id="UP000381260"/>
    </source>
</evidence>
<name>A0A5Q2VH23_SERPR</name>
<dbReference type="EMBL" id="CP045913">
    <property type="protein sequence ID" value="QGH63289.1"/>
    <property type="molecule type" value="Genomic_DNA"/>
</dbReference>
<protein>
    <submittedName>
        <fullName evidence="2">Uncharacterized protein</fullName>
    </submittedName>
</protein>
<gene>
    <name evidence="2" type="ORF">GHV41_21685</name>
</gene>
<reference evidence="2 3" key="1">
    <citation type="submission" date="2019-11" db="EMBL/GenBank/DDBJ databases">
        <title>The Phosphoenolpyruvate Phosphotransferase System Regulates Serratia proteamaculans 336X Biofilm Formation and Wheat Roots colonization.</title>
        <authorList>
            <person name="Liu F."/>
        </authorList>
    </citation>
    <scope>NUCLEOTIDE SEQUENCE [LARGE SCALE GENOMIC DNA]</scope>
    <source>
        <strain evidence="2 3">336X</strain>
    </source>
</reference>
<feature type="region of interest" description="Disordered" evidence="1">
    <location>
        <begin position="70"/>
        <end position="93"/>
    </location>
</feature>